<dbReference type="VEuPathDB" id="AmoebaDB:EIN_359480"/>
<name>A0A0A1U7U9_ENTIV</name>
<dbReference type="OrthoDB" id="29632at2759"/>
<evidence type="ECO:0000313" key="1">
    <source>
        <dbReference type="EMBL" id="ELP90865.1"/>
    </source>
</evidence>
<keyword evidence="2" id="KW-1185">Reference proteome</keyword>
<reference evidence="1 2" key="1">
    <citation type="submission" date="2012-10" db="EMBL/GenBank/DDBJ databases">
        <authorList>
            <person name="Zafar N."/>
            <person name="Inman J."/>
            <person name="Hall N."/>
            <person name="Lorenzi H."/>
            <person name="Caler E."/>
        </authorList>
    </citation>
    <scope>NUCLEOTIDE SEQUENCE [LARGE SCALE GENOMIC DNA]</scope>
    <source>
        <strain evidence="1 2">IP1</strain>
    </source>
</reference>
<dbReference type="Proteomes" id="UP000014680">
    <property type="component" value="Unassembled WGS sequence"/>
</dbReference>
<sequence>MSHTKLEPIFLANVLLYTWSEAVLLNFRVVSKSCLDAIKMVRRTPPIKYNQLKFSIKFFPNIETVSSTYSEIEKDKNNTLQNIAFVDLSPGFLDEAPPTILLSKLTSLRVHDTYPFGSLSNCLNLKKLIVQAEDTKIMLKDLKGAPNLETLIIKKHYITDSEDDAKEKLSNLSTNILLVHTLIPKLKVVLVDFAPTQKLARANYVTYLNITNELPKEVKGEVRIIQEQTVFNIHTMTAEKFTECSVIGLTDVKISLIQNFANFVDFSKNSYLENLIFFADSSVPTAFKLPTSLTSLQIEMPDNSVYSISNGTVLSNLEKLHLFGPLTYFELPTPKKTETDENGKEKLVETFMFIEDFSIHSAARNVHLKLPVIQAQLFSLIGDFKMNNLDVQFADNFLITELEVPKLESVTCHCDHMDEAIAFCQFHIEGVDFKTLGYIGETKSEKKIIKLIKGKYVLTKYDTPKVAPNHSEDAKKKFYIEEKTKKKMSEFINTSNNSETNCESILNSAQEQFVYKRSDDAEPKITLEDFLDSFEDYDISQTQ</sequence>
<dbReference type="InterPro" id="IPR032675">
    <property type="entry name" value="LRR_dom_sf"/>
</dbReference>
<gene>
    <name evidence="1" type="ORF">EIN_359480</name>
</gene>
<dbReference type="Gene3D" id="3.80.10.10">
    <property type="entry name" value="Ribonuclease Inhibitor"/>
    <property type="match status" value="1"/>
</dbReference>
<dbReference type="EMBL" id="KB206483">
    <property type="protein sequence ID" value="ELP90865.1"/>
    <property type="molecule type" value="Genomic_DNA"/>
</dbReference>
<dbReference type="GeneID" id="14889893"/>
<dbReference type="OMA" id="QNEWIDL"/>
<organism evidence="1 2">
    <name type="scientific">Entamoeba invadens IP1</name>
    <dbReference type="NCBI Taxonomy" id="370355"/>
    <lineage>
        <taxon>Eukaryota</taxon>
        <taxon>Amoebozoa</taxon>
        <taxon>Evosea</taxon>
        <taxon>Archamoebae</taxon>
        <taxon>Mastigamoebida</taxon>
        <taxon>Entamoebidae</taxon>
        <taxon>Entamoeba</taxon>
    </lineage>
</organism>
<dbReference type="AlphaFoldDB" id="A0A0A1U7U9"/>
<accession>A0A0A1U7U9</accession>
<dbReference type="RefSeq" id="XP_004257636.1">
    <property type="nucleotide sequence ID" value="XM_004257588.1"/>
</dbReference>
<dbReference type="KEGG" id="eiv:EIN_359480"/>
<protein>
    <submittedName>
        <fullName evidence="1">Uncharacterized protein</fullName>
    </submittedName>
</protein>
<proteinExistence type="predicted"/>
<dbReference type="SUPFAM" id="SSF52058">
    <property type="entry name" value="L domain-like"/>
    <property type="match status" value="1"/>
</dbReference>
<evidence type="ECO:0000313" key="2">
    <source>
        <dbReference type="Proteomes" id="UP000014680"/>
    </source>
</evidence>